<dbReference type="RefSeq" id="WP_053908246.1">
    <property type="nucleotide sequence ID" value="NZ_CAWMUS010000018.1"/>
</dbReference>
<dbReference type="Pfam" id="PF10769">
    <property type="entry name" value="DUF2594"/>
    <property type="match status" value="1"/>
</dbReference>
<sequence>MKNNFPTSADINVLADEVTCLKNLLTHMLKALGQADAGKILIKMDREVAAMEDCSQAETYKSTLEQIKTAYRQ</sequence>
<dbReference type="EMBL" id="LGAA01000018">
    <property type="protein sequence ID" value="KPD02692.1"/>
    <property type="molecule type" value="Genomic_DNA"/>
</dbReference>
<accession>A0A0N0IA31</accession>
<organism evidence="1 2">
    <name type="scientific">Moellerella wisconsensis ATCC 35017</name>
    <dbReference type="NCBI Taxonomy" id="1354267"/>
    <lineage>
        <taxon>Bacteria</taxon>
        <taxon>Pseudomonadati</taxon>
        <taxon>Pseudomonadota</taxon>
        <taxon>Gammaproteobacteria</taxon>
        <taxon>Enterobacterales</taxon>
        <taxon>Morganellaceae</taxon>
        <taxon>Moellerella</taxon>
    </lineage>
</organism>
<comment type="caution">
    <text evidence="1">The sequence shown here is derived from an EMBL/GenBank/DDBJ whole genome shotgun (WGS) entry which is preliminary data.</text>
</comment>
<name>A0A0N0IA31_9GAMM</name>
<dbReference type="NCBIfam" id="NF007904">
    <property type="entry name" value="PRK10613.1"/>
    <property type="match status" value="1"/>
</dbReference>
<dbReference type="OrthoDB" id="6475550at2"/>
<dbReference type="AlphaFoldDB" id="A0A0N0IA31"/>
<protein>
    <submittedName>
        <fullName evidence="1">Putative cytoplasmic protein</fullName>
    </submittedName>
</protein>
<proteinExistence type="predicted"/>
<dbReference type="InterPro" id="IPR019705">
    <property type="entry name" value="DUF2594"/>
</dbReference>
<dbReference type="Proteomes" id="UP000053226">
    <property type="component" value="Unassembled WGS sequence"/>
</dbReference>
<keyword evidence="2" id="KW-1185">Reference proteome</keyword>
<reference evidence="1 2" key="1">
    <citation type="submission" date="2015-07" db="EMBL/GenBank/DDBJ databases">
        <title>ATOL: Assembling a taxonomically balanced genome-scale reconstruction of the evolutionary history of the Enterobacteriaceae.</title>
        <authorList>
            <person name="Plunkett G.III."/>
            <person name="Neeno-Eckwall E.C."/>
            <person name="Glasner J.D."/>
            <person name="Perna N.T."/>
        </authorList>
    </citation>
    <scope>NUCLEOTIDE SEQUENCE [LARGE SCALE GENOMIC DNA]</scope>
    <source>
        <strain evidence="1 2">ATCC 35017</strain>
    </source>
</reference>
<evidence type="ECO:0000313" key="1">
    <source>
        <dbReference type="EMBL" id="KPD02692.1"/>
    </source>
</evidence>
<gene>
    <name evidence="1" type="ORF">M992_1847</name>
</gene>
<evidence type="ECO:0000313" key="2">
    <source>
        <dbReference type="Proteomes" id="UP000053226"/>
    </source>
</evidence>